<accession>A0A857IZI9</accession>
<dbReference type="KEGG" id="xyk:GT347_02885"/>
<dbReference type="Proteomes" id="UP000464787">
    <property type="component" value="Chromosome"/>
</dbReference>
<protein>
    <submittedName>
        <fullName evidence="1">Uncharacterized protein</fullName>
    </submittedName>
</protein>
<name>A0A857IZI9_9BURK</name>
<gene>
    <name evidence="1" type="ORF">GT347_02885</name>
</gene>
<evidence type="ECO:0000313" key="2">
    <source>
        <dbReference type="Proteomes" id="UP000464787"/>
    </source>
</evidence>
<sequence length="268" mass="29856">MVRRQAACIATPVRVSRSAHAAHEWLLALRSSNDADDLTMDLKMPTYLRVNGTELVLQQDGFKLIGPYDYCTVFARYVMPGIESTLTYPGASSYTPIETPANKSAEQKTLILNANQNRLDCRGHTTELMRPGGFLEYWPAGKAFTLELNKPVLVVPAPEKNPGMAAWITLLHESHESVDFPYEIELKLEGNYLWMKISEKIFADKIYCGFYLNGDYFGHIDNGGVSYWYGHGVSTGFRHLGRGSVKKGDLLEARKGGEGGPAVYAHVF</sequence>
<proteinExistence type="predicted"/>
<evidence type="ECO:0000313" key="1">
    <source>
        <dbReference type="EMBL" id="QHI97020.1"/>
    </source>
</evidence>
<dbReference type="EMBL" id="CP047650">
    <property type="protein sequence ID" value="QHI97020.1"/>
    <property type="molecule type" value="Genomic_DNA"/>
</dbReference>
<reference evidence="1 2" key="1">
    <citation type="submission" date="2020-01" db="EMBL/GenBank/DDBJ databases">
        <title>Genome sequencing of strain KACC 21265.</title>
        <authorList>
            <person name="Heo J."/>
            <person name="Kim S.-J."/>
            <person name="Kim J.-S."/>
            <person name="Hong S.-B."/>
            <person name="Kwon S.-W."/>
        </authorList>
    </citation>
    <scope>NUCLEOTIDE SEQUENCE [LARGE SCALE GENOMIC DNA]</scope>
    <source>
        <strain evidence="1 2">KACC 21265</strain>
    </source>
</reference>
<dbReference type="RefSeq" id="WP_160550538.1">
    <property type="nucleotide sequence ID" value="NZ_CP047650.1"/>
</dbReference>
<dbReference type="AlphaFoldDB" id="A0A857IZI9"/>
<keyword evidence="2" id="KW-1185">Reference proteome</keyword>
<organism evidence="1 2">
    <name type="scientific">Xylophilus rhododendri</name>
    <dbReference type="NCBI Taxonomy" id="2697032"/>
    <lineage>
        <taxon>Bacteria</taxon>
        <taxon>Pseudomonadati</taxon>
        <taxon>Pseudomonadota</taxon>
        <taxon>Betaproteobacteria</taxon>
        <taxon>Burkholderiales</taxon>
        <taxon>Xylophilus</taxon>
    </lineage>
</organism>